<dbReference type="PANTHER" id="PTHR42943:SF2">
    <property type="entry name" value="GLUTATHIONE S-TRANSFERASE KAPPA 1"/>
    <property type="match status" value="1"/>
</dbReference>
<reference evidence="3 4" key="1">
    <citation type="journal article" date="2022" name="Int. J. Syst. Evol. Microbiol.">
        <title>Noviherbaspirillum aridicola sp. nov., isolated from an arid soil in Pakistan.</title>
        <authorList>
            <person name="Khan I.U."/>
            <person name="Saqib M."/>
            <person name="Amin A."/>
            <person name="Hussain F."/>
            <person name="Li L."/>
            <person name="Liu Y.H."/>
            <person name="Fang B.Z."/>
            <person name="Ahmed I."/>
            <person name="Li W.J."/>
        </authorList>
    </citation>
    <scope>NUCLEOTIDE SEQUENCE [LARGE SCALE GENOMIC DNA]</scope>
    <source>
        <strain evidence="3 4">NCCP-691</strain>
    </source>
</reference>
<feature type="domain" description="DSBA-like thioredoxin" evidence="2">
    <location>
        <begin position="8"/>
        <end position="186"/>
    </location>
</feature>
<dbReference type="GO" id="GO:0016853">
    <property type="term" value="F:isomerase activity"/>
    <property type="evidence" value="ECO:0007669"/>
    <property type="project" value="UniProtKB-KW"/>
</dbReference>
<organism evidence="3 4">
    <name type="scientific">Noviherbaspirillum aridicola</name>
    <dbReference type="NCBI Taxonomy" id="2849687"/>
    <lineage>
        <taxon>Bacteria</taxon>
        <taxon>Pseudomonadati</taxon>
        <taxon>Pseudomonadota</taxon>
        <taxon>Betaproteobacteria</taxon>
        <taxon>Burkholderiales</taxon>
        <taxon>Oxalobacteraceae</taxon>
        <taxon>Noviherbaspirillum</taxon>
    </lineage>
</organism>
<proteinExistence type="inferred from homology"/>
<dbReference type="InterPro" id="IPR051924">
    <property type="entry name" value="GST_Kappa/NadH"/>
</dbReference>
<dbReference type="SUPFAM" id="SSF52833">
    <property type="entry name" value="Thioredoxin-like"/>
    <property type="match status" value="1"/>
</dbReference>
<dbReference type="Proteomes" id="UP000887222">
    <property type="component" value="Unassembled WGS sequence"/>
</dbReference>
<evidence type="ECO:0000313" key="4">
    <source>
        <dbReference type="Proteomes" id="UP000887222"/>
    </source>
</evidence>
<gene>
    <name evidence="3" type="ORF">NCCP691_18310</name>
</gene>
<dbReference type="PIRSF" id="PIRSF006386">
    <property type="entry name" value="HCCAis_GSTk"/>
    <property type="match status" value="1"/>
</dbReference>
<evidence type="ECO:0000256" key="1">
    <source>
        <dbReference type="PIRNR" id="PIRNR006386"/>
    </source>
</evidence>
<dbReference type="PANTHER" id="PTHR42943">
    <property type="entry name" value="GLUTATHIONE S-TRANSFERASE KAPPA"/>
    <property type="match status" value="1"/>
</dbReference>
<name>A0ABQ4Q487_9BURK</name>
<comment type="similarity">
    <text evidence="1">Belongs to the GST superfamily. NadH family.</text>
</comment>
<dbReference type="EMBL" id="BPMK01000007">
    <property type="protein sequence ID" value="GIZ51817.1"/>
    <property type="molecule type" value="Genomic_DNA"/>
</dbReference>
<comment type="caution">
    <text evidence="3">The sequence shown here is derived from an EMBL/GenBank/DDBJ whole genome shotgun (WGS) entry which is preliminary data.</text>
</comment>
<dbReference type="Pfam" id="PF01323">
    <property type="entry name" value="DSBA"/>
    <property type="match status" value="1"/>
</dbReference>
<dbReference type="EC" id="5.99.1.4" evidence="1"/>
<keyword evidence="1 3" id="KW-0413">Isomerase</keyword>
<dbReference type="InterPro" id="IPR001853">
    <property type="entry name" value="DSBA-like_thioredoxin_dom"/>
</dbReference>
<dbReference type="InterPro" id="IPR014440">
    <property type="entry name" value="HCCAis_GSTk"/>
</dbReference>
<dbReference type="Gene3D" id="3.40.30.10">
    <property type="entry name" value="Glutaredoxin"/>
    <property type="match status" value="1"/>
</dbReference>
<sequence>MHMTEQKTIDWYFDFISPFSYLQAELLHTLPPGVALRYRPVLLAGLLNHWDNKGPAEIPPKRTWTFEHCAWLAHRHGIPMTMPGHHPFNPLPLLRLFVAAGGGEQALRRIFHFVWREGHLPTDAEPFRQLMQELNVTPEMLDSPDVKQAIKRNGEDAIAAGVFGVPTAVVDNRCFWGLDATDMLQAWLRGDSFFESPLFHSARSLPPGIQRVKPS</sequence>
<evidence type="ECO:0000259" key="2">
    <source>
        <dbReference type="Pfam" id="PF01323"/>
    </source>
</evidence>
<protein>
    <recommendedName>
        <fullName evidence="1">2-hydroxychromene-2-carboxylate isomerase</fullName>
        <ecNumber evidence="1">5.99.1.4</ecNumber>
    </recommendedName>
</protein>
<dbReference type="InterPro" id="IPR044087">
    <property type="entry name" value="NahD-like"/>
</dbReference>
<keyword evidence="4" id="KW-1185">Reference proteome</keyword>
<evidence type="ECO:0000313" key="3">
    <source>
        <dbReference type="EMBL" id="GIZ51817.1"/>
    </source>
</evidence>
<dbReference type="CDD" id="cd03022">
    <property type="entry name" value="DsbA_HCCA_Iso"/>
    <property type="match status" value="1"/>
</dbReference>
<dbReference type="InterPro" id="IPR036249">
    <property type="entry name" value="Thioredoxin-like_sf"/>
</dbReference>
<comment type="catalytic activity">
    <reaction evidence="1">
        <text>2-hydroxychromene-2-carboxylate = (3E)-4-(2-hydroxyphenyl)-2-oxobut-3-enoate</text>
        <dbReference type="Rhea" id="RHEA:27401"/>
        <dbReference type="ChEBI" id="CHEBI:59350"/>
        <dbReference type="ChEBI" id="CHEBI:59353"/>
        <dbReference type="EC" id="5.99.1.4"/>
    </reaction>
</comment>
<accession>A0ABQ4Q487</accession>